<organism evidence="2 3">
    <name type="scientific">Rhodopseudomonas telluris</name>
    <dbReference type="NCBI Taxonomy" id="644215"/>
    <lineage>
        <taxon>Bacteria</taxon>
        <taxon>Pseudomonadati</taxon>
        <taxon>Pseudomonadota</taxon>
        <taxon>Alphaproteobacteria</taxon>
        <taxon>Hyphomicrobiales</taxon>
        <taxon>Nitrobacteraceae</taxon>
        <taxon>Rhodopseudomonas</taxon>
    </lineage>
</organism>
<sequence length="65" mass="7222">MTTSAERPETSVDSKLLEILVCPITKGRLEFDPARQELISRGAKLAYPIRDGIPIMLPEEARKLG</sequence>
<proteinExistence type="inferred from homology"/>
<gene>
    <name evidence="2" type="ORF">ACFFJ6_08700</name>
</gene>
<comment type="similarity">
    <text evidence="1">Belongs to the UPF0434 family.</text>
</comment>
<keyword evidence="3" id="KW-1185">Reference proteome</keyword>
<reference evidence="2 3" key="1">
    <citation type="submission" date="2024-09" db="EMBL/GenBank/DDBJ databases">
        <authorList>
            <person name="Sun Q."/>
            <person name="Mori K."/>
        </authorList>
    </citation>
    <scope>NUCLEOTIDE SEQUENCE [LARGE SCALE GENOMIC DNA]</scope>
    <source>
        <strain evidence="2 3">KCTC 23279</strain>
    </source>
</reference>
<dbReference type="RefSeq" id="WP_378386518.1">
    <property type="nucleotide sequence ID" value="NZ_JBHLWM010000003.1"/>
</dbReference>
<dbReference type="SUPFAM" id="SSF158997">
    <property type="entry name" value="Trm112p-like"/>
    <property type="match status" value="1"/>
</dbReference>
<name>A0ABV6EQP6_9BRAD</name>
<comment type="caution">
    <text evidence="2">The sequence shown here is derived from an EMBL/GenBank/DDBJ whole genome shotgun (WGS) entry which is preliminary data.</text>
</comment>
<dbReference type="EMBL" id="JBHLWM010000003">
    <property type="protein sequence ID" value="MFC0240543.1"/>
    <property type="molecule type" value="Genomic_DNA"/>
</dbReference>
<evidence type="ECO:0000313" key="2">
    <source>
        <dbReference type="EMBL" id="MFC0240543.1"/>
    </source>
</evidence>
<dbReference type="PANTHER" id="PTHR33505:SF4">
    <property type="entry name" value="PROTEIN PREY, MITOCHONDRIAL"/>
    <property type="match status" value="1"/>
</dbReference>
<dbReference type="Gene3D" id="2.20.25.10">
    <property type="match status" value="1"/>
</dbReference>
<dbReference type="PANTHER" id="PTHR33505">
    <property type="entry name" value="ZGC:162634"/>
    <property type="match status" value="1"/>
</dbReference>
<dbReference type="InterPro" id="IPR005651">
    <property type="entry name" value="Trm112-like"/>
</dbReference>
<evidence type="ECO:0000313" key="3">
    <source>
        <dbReference type="Proteomes" id="UP001589775"/>
    </source>
</evidence>
<dbReference type="Pfam" id="PF03966">
    <property type="entry name" value="Trm112p"/>
    <property type="match status" value="1"/>
</dbReference>
<evidence type="ECO:0000256" key="1">
    <source>
        <dbReference type="HAMAP-Rule" id="MF_01187"/>
    </source>
</evidence>
<dbReference type="Proteomes" id="UP001589775">
    <property type="component" value="Unassembled WGS sequence"/>
</dbReference>
<protein>
    <recommendedName>
        <fullName evidence="1">UPF0434 protein ACFFJ6_08700</fullName>
    </recommendedName>
</protein>
<accession>A0ABV6EQP6</accession>
<dbReference type="HAMAP" id="MF_01187">
    <property type="entry name" value="UPF0434"/>
    <property type="match status" value="1"/>
</dbReference>